<gene>
    <name evidence="1" type="ORF">O1611_g2162</name>
</gene>
<accession>A0ACC2JVB2</accession>
<dbReference type="Proteomes" id="UP001153332">
    <property type="component" value="Unassembled WGS sequence"/>
</dbReference>
<name>A0ACC2JVB2_9PEZI</name>
<proteinExistence type="predicted"/>
<evidence type="ECO:0000313" key="1">
    <source>
        <dbReference type="EMBL" id="KAJ8131465.1"/>
    </source>
</evidence>
<evidence type="ECO:0000313" key="2">
    <source>
        <dbReference type="Proteomes" id="UP001153332"/>
    </source>
</evidence>
<reference evidence="1" key="1">
    <citation type="submission" date="2022-12" db="EMBL/GenBank/DDBJ databases">
        <title>Genome Sequence of Lasiodiplodia mahajangana.</title>
        <authorList>
            <person name="Buettner E."/>
        </authorList>
    </citation>
    <scope>NUCLEOTIDE SEQUENCE</scope>
    <source>
        <strain evidence="1">VT137</strain>
    </source>
</reference>
<organism evidence="1 2">
    <name type="scientific">Lasiodiplodia mahajangana</name>
    <dbReference type="NCBI Taxonomy" id="1108764"/>
    <lineage>
        <taxon>Eukaryota</taxon>
        <taxon>Fungi</taxon>
        <taxon>Dikarya</taxon>
        <taxon>Ascomycota</taxon>
        <taxon>Pezizomycotina</taxon>
        <taxon>Dothideomycetes</taxon>
        <taxon>Dothideomycetes incertae sedis</taxon>
        <taxon>Botryosphaeriales</taxon>
        <taxon>Botryosphaeriaceae</taxon>
        <taxon>Lasiodiplodia</taxon>
    </lineage>
</organism>
<dbReference type="EMBL" id="JAPUUL010000286">
    <property type="protein sequence ID" value="KAJ8131465.1"/>
    <property type="molecule type" value="Genomic_DNA"/>
</dbReference>
<protein>
    <submittedName>
        <fullName evidence="1">Uncharacterized protein</fullName>
    </submittedName>
</protein>
<sequence>MSNGSKRFHPKSRNCNLQAPICSNCHRRNEFCDYLRDYNGQPSEREVSRGRVHITPFSSSLISRPLTLVDGYSYLSSCMELFIALDYCPGLVNESELIAYTTTFFSETDPVPFTPSQDECSLWKGNRDYQIKRLEYLLPTISSLCAIHETLQRGRQSLGTHIRALHHNITASARFRHTEQNVHETNWIPTLIFGVGYIMFNFAATQSMPDRDFDYLDIFYILRGTAQIGDEIGVFLEKSGLGDIIERRRQWVVDPSDLSGILQAINGLSSVEHPKGTSEATRTHCDHALDRLKWWTQYTQGAPRTWKHFILWPASVTDEFITALVEKQPVALLTYIYWCVVMHRAPRRWYANGWHLRVAVAAMSDLGPEYAPLLNWPNLALSPRLMADAS</sequence>
<keyword evidence="2" id="KW-1185">Reference proteome</keyword>
<comment type="caution">
    <text evidence="1">The sequence shown here is derived from an EMBL/GenBank/DDBJ whole genome shotgun (WGS) entry which is preliminary data.</text>
</comment>